<comment type="cofactor">
    <cofactor evidence="1">
        <name>[4Fe-4S] cluster</name>
        <dbReference type="ChEBI" id="CHEBI:49883"/>
    </cofactor>
</comment>
<dbReference type="CDD" id="cd05778">
    <property type="entry name" value="DNA_polB_zeta_exo"/>
    <property type="match status" value="1"/>
</dbReference>
<evidence type="ECO:0000256" key="13">
    <source>
        <dbReference type="ARBA" id="ARBA00023004"/>
    </source>
</evidence>
<organism evidence="26 27">
    <name type="scientific">Pichia membranifaciens NRRL Y-2026</name>
    <dbReference type="NCBI Taxonomy" id="763406"/>
    <lineage>
        <taxon>Eukaryota</taxon>
        <taxon>Fungi</taxon>
        <taxon>Dikarya</taxon>
        <taxon>Ascomycota</taxon>
        <taxon>Saccharomycotina</taxon>
        <taxon>Pichiomycetes</taxon>
        <taxon>Pichiales</taxon>
        <taxon>Pichiaceae</taxon>
        <taxon>Pichia</taxon>
    </lineage>
</organism>
<dbReference type="Pfam" id="PF24055">
    <property type="entry name" value="POL3_N"/>
    <property type="match status" value="1"/>
</dbReference>
<protein>
    <recommendedName>
        <fullName evidence="20">DNA polymerase</fullName>
        <ecNumber evidence="20">2.7.7.7</ecNumber>
    </recommendedName>
</protein>
<dbReference type="CDD" id="cd05534">
    <property type="entry name" value="POLBc_zeta"/>
    <property type="match status" value="1"/>
</dbReference>
<dbReference type="GO" id="GO:0003677">
    <property type="term" value="F:DNA binding"/>
    <property type="evidence" value="ECO:0007669"/>
    <property type="project" value="UniProtKB-KW"/>
</dbReference>
<proteinExistence type="inferred from homology"/>
<dbReference type="PANTHER" id="PTHR45812">
    <property type="entry name" value="DNA POLYMERASE ZETA CATALYTIC SUBUNIT"/>
    <property type="match status" value="1"/>
</dbReference>
<dbReference type="GO" id="GO:0051539">
    <property type="term" value="F:4 iron, 4 sulfur cluster binding"/>
    <property type="evidence" value="ECO:0007669"/>
    <property type="project" value="UniProtKB-KW"/>
</dbReference>
<dbReference type="FunFam" id="1.10.132.60:FF:000007">
    <property type="entry name" value="DNA polymerase"/>
    <property type="match status" value="1"/>
</dbReference>
<dbReference type="Pfam" id="PF24065">
    <property type="entry name" value="REV3_N"/>
    <property type="match status" value="1"/>
</dbReference>
<dbReference type="GeneID" id="30178629"/>
<keyword evidence="27" id="KW-1185">Reference proteome</keyword>
<accession>A0A1E3NE28</accession>
<feature type="domain" description="DNA polymerase zeta catalytic subunit N-terminal" evidence="25">
    <location>
        <begin position="2"/>
        <end position="61"/>
    </location>
</feature>
<dbReference type="InterPro" id="IPR023211">
    <property type="entry name" value="DNA_pol_palm_dom_sf"/>
</dbReference>
<keyword evidence="15 20" id="KW-0238">DNA-binding</keyword>
<evidence type="ECO:0000256" key="12">
    <source>
        <dbReference type="ARBA" id="ARBA00022932"/>
    </source>
</evidence>
<dbReference type="STRING" id="763406.A0A1E3NE28"/>
<comment type="catalytic activity">
    <reaction evidence="18 20">
        <text>DNA(n) + a 2'-deoxyribonucleoside 5'-triphosphate = DNA(n+1) + diphosphate</text>
        <dbReference type="Rhea" id="RHEA:22508"/>
        <dbReference type="Rhea" id="RHEA-COMP:17339"/>
        <dbReference type="Rhea" id="RHEA-COMP:17340"/>
        <dbReference type="ChEBI" id="CHEBI:33019"/>
        <dbReference type="ChEBI" id="CHEBI:61560"/>
        <dbReference type="ChEBI" id="CHEBI:173112"/>
        <dbReference type="EC" id="2.7.7.7"/>
    </reaction>
</comment>
<evidence type="ECO:0000259" key="25">
    <source>
        <dbReference type="Pfam" id="PF24065"/>
    </source>
</evidence>
<dbReference type="RefSeq" id="XP_019015503.1">
    <property type="nucleotide sequence ID" value="XM_019161942.1"/>
</dbReference>
<dbReference type="FunFam" id="1.10.287.690:FF:000002">
    <property type="entry name" value="DNA polymerase zeta"/>
    <property type="match status" value="1"/>
</dbReference>
<dbReference type="Gene3D" id="3.90.1600.10">
    <property type="entry name" value="Palm domain of DNA polymerase"/>
    <property type="match status" value="1"/>
</dbReference>
<dbReference type="GO" id="GO:0005739">
    <property type="term" value="C:mitochondrion"/>
    <property type="evidence" value="ECO:0007669"/>
    <property type="project" value="EnsemblFungi"/>
</dbReference>
<keyword evidence="13" id="KW-0408">Iron</keyword>
<keyword evidence="4" id="KW-0004">4Fe-4S</keyword>
<evidence type="ECO:0000256" key="21">
    <source>
        <dbReference type="SAM" id="MobiDB-lite"/>
    </source>
</evidence>
<dbReference type="PANTHER" id="PTHR45812:SF1">
    <property type="entry name" value="DNA POLYMERASE ZETA CATALYTIC SUBUNIT"/>
    <property type="match status" value="1"/>
</dbReference>
<name>A0A1E3NE28_9ASCO</name>
<evidence type="ECO:0000256" key="16">
    <source>
        <dbReference type="ARBA" id="ARBA00023204"/>
    </source>
</evidence>
<dbReference type="SMART" id="SM00486">
    <property type="entry name" value="POLBc"/>
    <property type="match status" value="1"/>
</dbReference>
<dbReference type="GO" id="GO:0008270">
    <property type="term" value="F:zinc ion binding"/>
    <property type="evidence" value="ECO:0007669"/>
    <property type="project" value="UniProtKB-KW"/>
</dbReference>
<dbReference type="GO" id="GO:0005634">
    <property type="term" value="C:nucleus"/>
    <property type="evidence" value="ECO:0007669"/>
    <property type="project" value="UniProtKB-SubCell"/>
</dbReference>
<evidence type="ECO:0000256" key="6">
    <source>
        <dbReference type="ARBA" id="ARBA00022695"/>
    </source>
</evidence>
<keyword evidence="9" id="KW-0227">DNA damage</keyword>
<dbReference type="Proteomes" id="UP000094455">
    <property type="component" value="Unassembled WGS sequence"/>
</dbReference>
<keyword evidence="12 20" id="KW-0239">DNA-directed DNA polymerase</keyword>
<dbReference type="Pfam" id="PF03104">
    <property type="entry name" value="DNA_pol_B_exo1"/>
    <property type="match status" value="1"/>
</dbReference>
<evidence type="ECO:0000259" key="24">
    <source>
        <dbReference type="Pfam" id="PF24055"/>
    </source>
</evidence>
<feature type="domain" description="DNA polymerase delta/zeta catalytic subunit N-terminal" evidence="24">
    <location>
        <begin position="181"/>
        <end position="217"/>
    </location>
</feature>
<dbReference type="Gene3D" id="1.10.132.60">
    <property type="entry name" value="DNA polymerase family B, C-terminal domain"/>
    <property type="match status" value="1"/>
</dbReference>
<dbReference type="InterPro" id="IPR042087">
    <property type="entry name" value="DNA_pol_B_thumb"/>
</dbReference>
<dbReference type="EMBL" id="KV454007">
    <property type="protein sequence ID" value="ODQ44390.1"/>
    <property type="molecule type" value="Genomic_DNA"/>
</dbReference>
<gene>
    <name evidence="26" type="ORF">PICMEDRAFT_18305</name>
</gene>
<keyword evidence="6 20" id="KW-0548">Nucleotidyltransferase</keyword>
<dbReference type="GO" id="GO:0000166">
    <property type="term" value="F:nucleotide binding"/>
    <property type="evidence" value="ECO:0007669"/>
    <property type="project" value="InterPro"/>
</dbReference>
<evidence type="ECO:0000256" key="19">
    <source>
        <dbReference type="ARBA" id="ARBA00066055"/>
    </source>
</evidence>
<dbReference type="OrthoDB" id="2414538at2759"/>
<evidence type="ECO:0000256" key="7">
    <source>
        <dbReference type="ARBA" id="ARBA00022705"/>
    </source>
</evidence>
<feature type="compositionally biased region" description="Acidic residues" evidence="21">
    <location>
        <begin position="153"/>
        <end position="173"/>
    </location>
</feature>
<dbReference type="SUPFAM" id="SSF56672">
    <property type="entry name" value="DNA/RNA polymerases"/>
    <property type="match status" value="1"/>
</dbReference>
<evidence type="ECO:0000313" key="27">
    <source>
        <dbReference type="Proteomes" id="UP000094455"/>
    </source>
</evidence>
<evidence type="ECO:0000256" key="18">
    <source>
        <dbReference type="ARBA" id="ARBA00049244"/>
    </source>
</evidence>
<evidence type="ECO:0000259" key="22">
    <source>
        <dbReference type="Pfam" id="PF00136"/>
    </source>
</evidence>
<dbReference type="GO" id="GO:0016035">
    <property type="term" value="C:zeta DNA polymerase complex"/>
    <property type="evidence" value="ECO:0007669"/>
    <property type="project" value="EnsemblFungi"/>
</dbReference>
<dbReference type="Pfam" id="PF00136">
    <property type="entry name" value="DNA_pol_B"/>
    <property type="match status" value="1"/>
</dbReference>
<dbReference type="InterPro" id="IPR036397">
    <property type="entry name" value="RNaseH_sf"/>
</dbReference>
<dbReference type="InterPro" id="IPR043502">
    <property type="entry name" value="DNA/RNA_pol_sf"/>
</dbReference>
<evidence type="ECO:0000256" key="17">
    <source>
        <dbReference type="ARBA" id="ARBA00023242"/>
    </source>
</evidence>
<dbReference type="InterPro" id="IPR006172">
    <property type="entry name" value="DNA-dir_DNA_pol_B"/>
</dbReference>
<comment type="subcellular location">
    <subcellularLocation>
        <location evidence="2">Nucleus</location>
    </subcellularLocation>
</comment>
<evidence type="ECO:0000256" key="10">
    <source>
        <dbReference type="ARBA" id="ARBA00022771"/>
    </source>
</evidence>
<dbReference type="InterPro" id="IPR006134">
    <property type="entry name" value="DNA-dir_DNA_pol_B_multi_dom"/>
</dbReference>
<keyword evidence="11" id="KW-0862">Zinc</keyword>
<dbReference type="PRINTS" id="PR00106">
    <property type="entry name" value="DNAPOLB"/>
</dbReference>
<evidence type="ECO:0000256" key="5">
    <source>
        <dbReference type="ARBA" id="ARBA00022679"/>
    </source>
</evidence>
<evidence type="ECO:0000256" key="4">
    <source>
        <dbReference type="ARBA" id="ARBA00022485"/>
    </source>
</evidence>
<sequence length="1602" mass="184817">MDVRIITYDSYQSAPTPLDKSVVTINGKTEPSITKFYINRVPIIRIFGKLPTNHTCLLHVHDVFPYLYINFPKANGWDFLALSPENIAELDRWLVEINKALSESFKKKHKKPRTYRKKAKRKYTKERDPADQVLGGQDHTKVENDYQYGNGEVDVDVDDLDDDDTDDDDDCSSDESCNDFFHSYVSDLSIVTGMPFYGYHLQNMTFLKISLTSPKYVTRLARLLGESKVFNKFIQPYESHVPYNLQFLIDYNCYTLKEINITDYIWRTPLVIVNDSYNVAAYQTFFETYFTRFNSQKIDSSLKKFLNEHLYPLNGRINVLDPESLPRIGRTMVELDIVAGWIINRSSLHERKIPGLCDNVLLDDKVQYISSTKSLLDDVDNVRKGRGLQIGGSQLGLFDKTPRSVSSSVRWNDQEEIDKLFSNCVKLSEKSYYEKFNDSEFTRLKSPKPEASFPSSFQSIGILHHFPDPNPKYLLNTDMIDTKSDDIFDQILICSKSFTSNSSSIIENQNIFDLTGHNNVGDPFSYPKDEVIESSTENEEVEIIDESNEISTNPDHSVSNLTEKLQGASTLEESVVFDNSDLRFLESTQSDNIKKKLREPSIFTQREKLSAHEIFTNYFEDSDHGEKIYSFNLQQPKVHSKDDFLNSFQTNYHMLKIEYPDPFYSKLSNFDSKPFIFAGEKFQLNCTEVDTNLYPSGTQLNTFTKGTDDLFIWNYTPKMPSPADVKSWLDTEKVLDPPSFVFHSQIRGPTQKFKGFRYASLKTPPERMANSSLTMDQLLLIVEIHINTSGNKMPDPKVDAICAVFWKTNIENFTFDQDFPASGSLVNTDGNIAEELSKISNQTELSITRYDSEYEMLIGLVSLVEYLDPDILVGFELHSLSWGFILERAKYKFKIDLCQRLSRVVFKHNNKIGDRWGYTHASGIRITGRQLFNLWRRLRSELNLNHYSLENIIFHIFHVRIPTFSWKQLTNWWVSGQGKYLSYVINYHNSRIEYEMELITKLEIVEKINEQSKLLGIDFYSMIYRGSQFKVECLLVRLAKAENFMLISPSKKQVFKQDSLECIPLVMEPNSAMFKSPLVVLDFQSLYPSLIIAYNICYSTMLGKLKNYDPYKYTKMGVTNYKTPEGILKLLESDINISPNGVMFAKQNIRKSVLAKMLTEILNARIYIKSTMNEFKDDDVLRKLYNNRQLALKLIANVTYGYTSASYSGRMPNSDVADAIVSCGRETLLKAVKEIEKTSKWGAKVVYGDTDSLFVYLPGKTKADAFRIGKEMANHVTSLNPEPIKLKFEKVYLPSILVSKKRYIGWSFEHESQVNPKFDAKGIETVRRDGIPAQQKILEKAILILFETKDISQIKDYILDEFLKIVKNKINLQDFLFAKEVRLGTYKNEKYIPPGARLSMKRVQKDHRSEPQYKERVFYLVRKGHNKEILRDRCVSPEDFLNNAALELDSDYYINKVLIPPLERIFNLFGVDVRAWVKEIPKMLSYTGVGVTLLNVKVVSCVCCHKSENLKTSDDSSLCENCKKEELRTALTLKNRLKVKETNCMNYINFCRSCSAYAVGEAVNNKVAKSCCNVDCSVYYTRMKVTRTTDVMIRKYQKIPDW</sequence>
<evidence type="ECO:0000256" key="15">
    <source>
        <dbReference type="ARBA" id="ARBA00023125"/>
    </source>
</evidence>
<reference evidence="26 27" key="1">
    <citation type="journal article" date="2016" name="Proc. Natl. Acad. Sci. U.S.A.">
        <title>Comparative genomics of biotechnologically important yeasts.</title>
        <authorList>
            <person name="Riley R."/>
            <person name="Haridas S."/>
            <person name="Wolfe K.H."/>
            <person name="Lopes M.R."/>
            <person name="Hittinger C.T."/>
            <person name="Goeker M."/>
            <person name="Salamov A.A."/>
            <person name="Wisecaver J.H."/>
            <person name="Long T.M."/>
            <person name="Calvey C.H."/>
            <person name="Aerts A.L."/>
            <person name="Barry K.W."/>
            <person name="Choi C."/>
            <person name="Clum A."/>
            <person name="Coughlan A.Y."/>
            <person name="Deshpande S."/>
            <person name="Douglass A.P."/>
            <person name="Hanson S.J."/>
            <person name="Klenk H.-P."/>
            <person name="LaButti K.M."/>
            <person name="Lapidus A."/>
            <person name="Lindquist E.A."/>
            <person name="Lipzen A.M."/>
            <person name="Meier-Kolthoff J.P."/>
            <person name="Ohm R.A."/>
            <person name="Otillar R.P."/>
            <person name="Pangilinan J.L."/>
            <person name="Peng Y."/>
            <person name="Rokas A."/>
            <person name="Rosa C.A."/>
            <person name="Scheuner C."/>
            <person name="Sibirny A.A."/>
            <person name="Slot J.C."/>
            <person name="Stielow J.B."/>
            <person name="Sun H."/>
            <person name="Kurtzman C.P."/>
            <person name="Blackwell M."/>
            <person name="Grigoriev I.V."/>
            <person name="Jeffries T.W."/>
        </authorList>
    </citation>
    <scope>NUCLEOTIDE SEQUENCE [LARGE SCALE GENOMIC DNA]</scope>
    <source>
        <strain evidence="26 27">NRRL Y-2026</strain>
    </source>
</reference>
<dbReference type="PROSITE" id="PS00116">
    <property type="entry name" value="DNA_POLYMERASE_B"/>
    <property type="match status" value="1"/>
</dbReference>
<evidence type="ECO:0000256" key="3">
    <source>
        <dbReference type="ARBA" id="ARBA00005755"/>
    </source>
</evidence>
<keyword evidence="10" id="KW-0863">Zinc-finger</keyword>
<feature type="compositionally biased region" description="Basic residues" evidence="21">
    <location>
        <begin position="108"/>
        <end position="124"/>
    </location>
</feature>
<keyword evidence="14" id="KW-0411">Iron-sulfur</keyword>
<evidence type="ECO:0000256" key="8">
    <source>
        <dbReference type="ARBA" id="ARBA00022723"/>
    </source>
</evidence>
<feature type="domain" description="DNA-directed DNA polymerase family B exonuclease" evidence="23">
    <location>
        <begin position="785"/>
        <end position="952"/>
    </location>
</feature>
<evidence type="ECO:0000313" key="26">
    <source>
        <dbReference type="EMBL" id="ODQ44390.1"/>
    </source>
</evidence>
<feature type="domain" description="DNA-directed DNA polymerase family B multifunctional" evidence="22">
    <location>
        <begin position="1019"/>
        <end position="1467"/>
    </location>
</feature>
<dbReference type="InterPro" id="IPR056447">
    <property type="entry name" value="REV3_N"/>
</dbReference>
<keyword evidence="17" id="KW-0539">Nucleus</keyword>
<evidence type="ECO:0000256" key="20">
    <source>
        <dbReference type="RuleBase" id="RU000442"/>
    </source>
</evidence>
<dbReference type="EC" id="2.7.7.7" evidence="20"/>
<evidence type="ECO:0000256" key="14">
    <source>
        <dbReference type="ARBA" id="ARBA00023014"/>
    </source>
</evidence>
<dbReference type="InterPro" id="IPR012337">
    <property type="entry name" value="RNaseH-like_sf"/>
</dbReference>
<feature type="region of interest" description="Disordered" evidence="21">
    <location>
        <begin position="108"/>
        <end position="173"/>
    </location>
</feature>
<comment type="subunit">
    <text evidence="19">Forms DNA polymerase zeta with REV7.</text>
</comment>
<dbReference type="Gene3D" id="1.10.287.690">
    <property type="entry name" value="Helix hairpin bin"/>
    <property type="match status" value="1"/>
</dbReference>
<dbReference type="InterPro" id="IPR056435">
    <property type="entry name" value="DPOD/Z_N"/>
</dbReference>
<evidence type="ECO:0000256" key="1">
    <source>
        <dbReference type="ARBA" id="ARBA00001966"/>
    </source>
</evidence>
<keyword evidence="8" id="KW-0479">Metal-binding</keyword>
<dbReference type="SUPFAM" id="SSF53098">
    <property type="entry name" value="Ribonuclease H-like"/>
    <property type="match status" value="1"/>
</dbReference>
<dbReference type="InterPro" id="IPR006133">
    <property type="entry name" value="DNA-dir_DNA_pol_B_exonuc"/>
</dbReference>
<keyword evidence="7 20" id="KW-0235">DNA replication</keyword>
<evidence type="ECO:0000256" key="9">
    <source>
        <dbReference type="ARBA" id="ARBA00022763"/>
    </source>
</evidence>
<dbReference type="InterPro" id="IPR030559">
    <property type="entry name" value="PolZ_Rev3"/>
</dbReference>
<dbReference type="GO" id="GO:0000724">
    <property type="term" value="P:double-strand break repair via homologous recombination"/>
    <property type="evidence" value="ECO:0007669"/>
    <property type="project" value="TreeGrafter"/>
</dbReference>
<dbReference type="GO" id="GO:0042276">
    <property type="term" value="P:error-prone translesion synthesis"/>
    <property type="evidence" value="ECO:0007669"/>
    <property type="project" value="EnsemblFungi"/>
</dbReference>
<keyword evidence="5 20" id="KW-0808">Transferase</keyword>
<evidence type="ECO:0000259" key="23">
    <source>
        <dbReference type="Pfam" id="PF03104"/>
    </source>
</evidence>
<dbReference type="GO" id="GO:0006260">
    <property type="term" value="P:DNA replication"/>
    <property type="evidence" value="ECO:0007669"/>
    <property type="project" value="UniProtKB-KW"/>
</dbReference>
<dbReference type="Gene3D" id="3.30.420.10">
    <property type="entry name" value="Ribonuclease H-like superfamily/Ribonuclease H"/>
    <property type="match status" value="1"/>
</dbReference>
<dbReference type="InterPro" id="IPR017964">
    <property type="entry name" value="DNA-dir_DNA_pol_B_CS"/>
</dbReference>
<keyword evidence="16" id="KW-0234">DNA repair</keyword>
<dbReference type="Gene3D" id="3.30.342.10">
    <property type="entry name" value="DNA Polymerase, chain B, domain 1"/>
    <property type="match status" value="2"/>
</dbReference>
<dbReference type="GO" id="GO:0070987">
    <property type="term" value="P:error-free translesion synthesis"/>
    <property type="evidence" value="ECO:0007669"/>
    <property type="project" value="EnsemblFungi"/>
</dbReference>
<dbReference type="GO" id="GO:0003887">
    <property type="term" value="F:DNA-directed DNA polymerase activity"/>
    <property type="evidence" value="ECO:0007669"/>
    <property type="project" value="UniProtKB-KW"/>
</dbReference>
<evidence type="ECO:0000256" key="2">
    <source>
        <dbReference type="ARBA" id="ARBA00004123"/>
    </source>
</evidence>
<evidence type="ECO:0000256" key="11">
    <source>
        <dbReference type="ARBA" id="ARBA00022833"/>
    </source>
</evidence>
<comment type="similarity">
    <text evidence="3 20">Belongs to the DNA polymerase type-B family.</text>
</comment>